<comment type="caution">
    <text evidence="7">The sequence shown here is derived from an EMBL/GenBank/DDBJ whole genome shotgun (WGS) entry which is preliminary data.</text>
</comment>
<evidence type="ECO:0000259" key="6">
    <source>
        <dbReference type="PROSITE" id="PS50949"/>
    </source>
</evidence>
<proteinExistence type="inferred from homology"/>
<dbReference type="CDD" id="cd00609">
    <property type="entry name" value="AAT_like"/>
    <property type="match status" value="1"/>
</dbReference>
<keyword evidence="4" id="KW-0238">DNA-binding</keyword>
<dbReference type="InterPro" id="IPR051446">
    <property type="entry name" value="HTH_trans_reg/aminotransferase"/>
</dbReference>
<dbReference type="GO" id="GO:0003677">
    <property type="term" value="F:DNA binding"/>
    <property type="evidence" value="ECO:0007669"/>
    <property type="project" value="UniProtKB-KW"/>
</dbReference>
<dbReference type="Proteomes" id="UP000461768">
    <property type="component" value="Unassembled WGS sequence"/>
</dbReference>
<evidence type="ECO:0000256" key="5">
    <source>
        <dbReference type="ARBA" id="ARBA00023163"/>
    </source>
</evidence>
<dbReference type="GO" id="GO:0008483">
    <property type="term" value="F:transaminase activity"/>
    <property type="evidence" value="ECO:0007669"/>
    <property type="project" value="UniProtKB-KW"/>
</dbReference>
<dbReference type="CDD" id="cd07377">
    <property type="entry name" value="WHTH_GntR"/>
    <property type="match status" value="1"/>
</dbReference>
<dbReference type="OrthoDB" id="9799482at2"/>
<keyword evidence="3" id="KW-0805">Transcription regulation</keyword>
<keyword evidence="8" id="KW-1185">Reference proteome</keyword>
<evidence type="ECO:0000256" key="3">
    <source>
        <dbReference type="ARBA" id="ARBA00023015"/>
    </source>
</evidence>
<dbReference type="SUPFAM" id="SSF53383">
    <property type="entry name" value="PLP-dependent transferases"/>
    <property type="match status" value="1"/>
</dbReference>
<dbReference type="SMART" id="SM00345">
    <property type="entry name" value="HTH_GNTR"/>
    <property type="match status" value="1"/>
</dbReference>
<reference evidence="7 8" key="1">
    <citation type="submission" date="2019-09" db="EMBL/GenBank/DDBJ databases">
        <authorList>
            <person name="Valk L.C."/>
        </authorList>
    </citation>
    <scope>NUCLEOTIDE SEQUENCE [LARGE SCALE GENOMIC DNA]</scope>
    <source>
        <strain evidence="7">GalUA</strain>
    </source>
</reference>
<feature type="domain" description="HTH gntR-type" evidence="6">
    <location>
        <begin position="22"/>
        <end position="90"/>
    </location>
</feature>
<dbReference type="Pfam" id="PF00155">
    <property type="entry name" value="Aminotran_1_2"/>
    <property type="match status" value="1"/>
</dbReference>
<keyword evidence="7" id="KW-0032">Aminotransferase</keyword>
<organism evidence="7 8">
    <name type="scientific">Candidatus Galacturonatibacter soehngenii</name>
    <dbReference type="NCBI Taxonomy" id="2307010"/>
    <lineage>
        <taxon>Bacteria</taxon>
        <taxon>Bacillati</taxon>
        <taxon>Bacillota</taxon>
        <taxon>Clostridia</taxon>
        <taxon>Lachnospirales</taxon>
        <taxon>Lachnospiraceae</taxon>
        <taxon>Candidatus Galacturonatibacter</taxon>
    </lineage>
</organism>
<dbReference type="Pfam" id="PF00392">
    <property type="entry name" value="GntR"/>
    <property type="match status" value="1"/>
</dbReference>
<dbReference type="PANTHER" id="PTHR46577:SF1">
    <property type="entry name" value="HTH-TYPE TRANSCRIPTIONAL REGULATORY PROTEIN GABR"/>
    <property type="match status" value="1"/>
</dbReference>
<dbReference type="Gene3D" id="3.90.1150.10">
    <property type="entry name" value="Aspartate Aminotransferase, domain 1"/>
    <property type="match status" value="1"/>
</dbReference>
<protein>
    <submittedName>
        <fullName evidence="7">PLP-dependent aminotransferase family protein</fullName>
    </submittedName>
</protein>
<dbReference type="GO" id="GO:0003700">
    <property type="term" value="F:DNA-binding transcription factor activity"/>
    <property type="evidence" value="ECO:0007669"/>
    <property type="project" value="InterPro"/>
</dbReference>
<keyword evidence="5" id="KW-0804">Transcription</keyword>
<gene>
    <name evidence="7" type="ORF">F7O84_15210</name>
</gene>
<evidence type="ECO:0000256" key="4">
    <source>
        <dbReference type="ARBA" id="ARBA00023125"/>
    </source>
</evidence>
<accession>A0A7V7QHY1</accession>
<comment type="similarity">
    <text evidence="1">In the C-terminal section; belongs to the class-I pyridoxal-phosphate-dependent aminotransferase family.</text>
</comment>
<dbReference type="RefSeq" id="WP_151147188.1">
    <property type="nucleotide sequence ID" value="NZ_WAGX01000007.1"/>
</dbReference>
<dbReference type="Gene3D" id="3.40.640.10">
    <property type="entry name" value="Type I PLP-dependent aspartate aminotransferase-like (Major domain)"/>
    <property type="match status" value="1"/>
</dbReference>
<evidence type="ECO:0000256" key="1">
    <source>
        <dbReference type="ARBA" id="ARBA00005384"/>
    </source>
</evidence>
<reference evidence="7 8" key="2">
    <citation type="submission" date="2020-02" db="EMBL/GenBank/DDBJ databases">
        <title>Candidatus Galacturonibacter soehngenii shows hetero-acetogenic catabolism of galacturonic acid but lacks a canonical carbon monoxide dehydrogenase/acetyl-CoA synthase complex.</title>
        <authorList>
            <person name="Diender M."/>
            <person name="Stouten G.R."/>
            <person name="Petersen J.F."/>
            <person name="Nielsen P.H."/>
            <person name="Dueholm M.S."/>
            <person name="Pronk J.T."/>
            <person name="Van Loosdrecht M.C.M."/>
        </authorList>
    </citation>
    <scope>NUCLEOTIDE SEQUENCE [LARGE SCALE GENOMIC DNA]</scope>
    <source>
        <strain evidence="7">GalUA</strain>
    </source>
</reference>
<dbReference type="InterPro" id="IPR015421">
    <property type="entry name" value="PyrdxlP-dep_Trfase_major"/>
</dbReference>
<dbReference type="PROSITE" id="PS50949">
    <property type="entry name" value="HTH_GNTR"/>
    <property type="match status" value="1"/>
</dbReference>
<keyword evidence="2" id="KW-0663">Pyridoxal phosphate</keyword>
<dbReference type="InterPro" id="IPR036390">
    <property type="entry name" value="WH_DNA-bd_sf"/>
</dbReference>
<dbReference type="InterPro" id="IPR000524">
    <property type="entry name" value="Tscrpt_reg_HTH_GntR"/>
</dbReference>
<dbReference type="PANTHER" id="PTHR46577">
    <property type="entry name" value="HTH-TYPE TRANSCRIPTIONAL REGULATORY PROTEIN GABR"/>
    <property type="match status" value="1"/>
</dbReference>
<dbReference type="GO" id="GO:0030170">
    <property type="term" value="F:pyridoxal phosphate binding"/>
    <property type="evidence" value="ECO:0007669"/>
    <property type="project" value="InterPro"/>
</dbReference>
<keyword evidence="7" id="KW-0808">Transferase</keyword>
<dbReference type="AlphaFoldDB" id="A0A7V7QHY1"/>
<dbReference type="Gene3D" id="1.10.10.10">
    <property type="entry name" value="Winged helix-like DNA-binding domain superfamily/Winged helix DNA-binding domain"/>
    <property type="match status" value="1"/>
</dbReference>
<dbReference type="InterPro" id="IPR015424">
    <property type="entry name" value="PyrdxlP-dep_Trfase"/>
</dbReference>
<sequence>MPVNSFENYPMSWKPSITNKNNSLYKELANLLEKDIKDGILKPGTMLPPQRELADYLDINLSTVSRAFKLCEQKGLIFGAVGRGTFVASDVTSSAVLLTRKGSKKLIEMGAIMPTVEPNQIVMQTFQRLLKEPEAHNILQYDLSEDNVMQKNAAAKWLLRSNYQANPERILFAAGGQNALAGILTSLFRCGDKIGTNEVIYPGIKSLASMLGIKLIPIPEKKEEPFAQTLCQVCKKEGVKGLYLIPDYHNPTTVTMDIHTRKEIAKVVQELDLIVIEDAINSLLKENPLPPIASYAKENVIYLSSVSKTLSPGLRIAFVSSPKKYYSELSFGFYNLNIMVSPFLIEATIRLIHSKEGEELLNARREHTRKRNLKLNEILHKYKILGDELCNFRWLILPEGFTGKSFELCAKNARVQLYCAERFVVGNSLVPAAVRIAVTAEQSDEDFELGLYRIKEILESKTEFTYF</sequence>
<evidence type="ECO:0000256" key="2">
    <source>
        <dbReference type="ARBA" id="ARBA00022898"/>
    </source>
</evidence>
<dbReference type="EMBL" id="WAGX01000007">
    <property type="protein sequence ID" value="KAB1435730.1"/>
    <property type="molecule type" value="Genomic_DNA"/>
</dbReference>
<dbReference type="InterPro" id="IPR036388">
    <property type="entry name" value="WH-like_DNA-bd_sf"/>
</dbReference>
<name>A0A7V7QHY1_9FIRM</name>
<dbReference type="InterPro" id="IPR015422">
    <property type="entry name" value="PyrdxlP-dep_Trfase_small"/>
</dbReference>
<dbReference type="InterPro" id="IPR004839">
    <property type="entry name" value="Aminotransferase_I/II_large"/>
</dbReference>
<dbReference type="SUPFAM" id="SSF46785">
    <property type="entry name" value="Winged helix' DNA-binding domain"/>
    <property type="match status" value="1"/>
</dbReference>
<evidence type="ECO:0000313" key="7">
    <source>
        <dbReference type="EMBL" id="KAB1435730.1"/>
    </source>
</evidence>
<evidence type="ECO:0000313" key="8">
    <source>
        <dbReference type="Proteomes" id="UP000461768"/>
    </source>
</evidence>